<dbReference type="SUPFAM" id="SSF53335">
    <property type="entry name" value="S-adenosyl-L-methionine-dependent methyltransferases"/>
    <property type="match status" value="1"/>
</dbReference>
<feature type="domain" description="PABS" evidence="6">
    <location>
        <begin position="1"/>
        <end position="216"/>
    </location>
</feature>
<reference evidence="7 8" key="1">
    <citation type="submission" date="2012-06" db="EMBL/GenBank/DDBJ databases">
        <title>Finished chromosome of genome of Crinalium epipsammum PCC 9333.</title>
        <authorList>
            <consortium name="US DOE Joint Genome Institute"/>
            <person name="Gugger M."/>
            <person name="Coursin T."/>
            <person name="Rippka R."/>
            <person name="Tandeau De Marsac N."/>
            <person name="Huntemann M."/>
            <person name="Wei C.-L."/>
            <person name="Han J."/>
            <person name="Detter J.C."/>
            <person name="Han C."/>
            <person name="Tapia R."/>
            <person name="Davenport K."/>
            <person name="Daligault H."/>
            <person name="Erkkila T."/>
            <person name="Gu W."/>
            <person name="Munk A.C.C."/>
            <person name="Teshima H."/>
            <person name="Xu Y."/>
            <person name="Chain P."/>
            <person name="Chen A."/>
            <person name="Krypides N."/>
            <person name="Mavromatis K."/>
            <person name="Markowitz V."/>
            <person name="Szeto E."/>
            <person name="Ivanova N."/>
            <person name="Mikhailova N."/>
            <person name="Ovchinnikova G."/>
            <person name="Pagani I."/>
            <person name="Pati A."/>
            <person name="Goodwin L."/>
            <person name="Peters L."/>
            <person name="Pitluck S."/>
            <person name="Woyke T."/>
            <person name="Kerfeld C."/>
        </authorList>
    </citation>
    <scope>NUCLEOTIDE SEQUENCE [LARGE SCALE GENOMIC DNA]</scope>
    <source>
        <strain evidence="7 8">PCC 9333</strain>
    </source>
</reference>
<comment type="pathway">
    <text evidence="4">Amine and polyamine biosynthesis; spermidine biosynthesis; spermidine from putrescine: step 1/1.</text>
</comment>
<dbReference type="STRING" id="1173022.Cri9333_4306"/>
<dbReference type="UniPathway" id="UPA00248">
    <property type="reaction ID" value="UER00314"/>
</dbReference>
<dbReference type="PROSITE" id="PS51006">
    <property type="entry name" value="PABS_2"/>
    <property type="match status" value="1"/>
</dbReference>
<evidence type="ECO:0000256" key="5">
    <source>
        <dbReference type="PROSITE-ProRule" id="PRU00354"/>
    </source>
</evidence>
<dbReference type="eggNOG" id="COG4262">
    <property type="taxonomic scope" value="Bacteria"/>
</dbReference>
<keyword evidence="3 4" id="KW-0620">Polyamine biosynthesis</keyword>
<evidence type="ECO:0000256" key="2">
    <source>
        <dbReference type="ARBA" id="ARBA00022679"/>
    </source>
</evidence>
<evidence type="ECO:0000313" key="7">
    <source>
        <dbReference type="EMBL" id="AFZ15092.1"/>
    </source>
</evidence>
<comment type="caution">
    <text evidence="4">Lacks conserved residue(s) required for the propagation of feature annotation.</text>
</comment>
<feature type="binding site" evidence="4">
    <location>
        <position position="32"/>
    </location>
    <ligand>
        <name>spermidine</name>
        <dbReference type="ChEBI" id="CHEBI:57834"/>
    </ligand>
</feature>
<comment type="function">
    <text evidence="4">Catalyzes the irreversible transfer of a propylamine group from the amino donor S-adenosylmethioninamine (decarboxy-AdoMet) to putrescine (1,4-diaminobutane) to yield spermidine.</text>
</comment>
<dbReference type="GO" id="GO:0010487">
    <property type="term" value="F:thermospermine synthase activity"/>
    <property type="evidence" value="ECO:0007669"/>
    <property type="project" value="UniProtKB-ARBA"/>
</dbReference>
<dbReference type="Gene3D" id="3.40.50.150">
    <property type="entry name" value="Vaccinia Virus protein VP39"/>
    <property type="match status" value="1"/>
</dbReference>
<dbReference type="GO" id="GO:0004766">
    <property type="term" value="F:spermidine synthase activity"/>
    <property type="evidence" value="ECO:0007669"/>
    <property type="project" value="UniProtKB-UniRule"/>
</dbReference>
<evidence type="ECO:0000313" key="8">
    <source>
        <dbReference type="Proteomes" id="UP000010472"/>
    </source>
</evidence>
<dbReference type="AlphaFoldDB" id="K9W5S4"/>
<evidence type="ECO:0000256" key="3">
    <source>
        <dbReference type="ARBA" id="ARBA00023115"/>
    </source>
</evidence>
<feature type="binding site" evidence="4">
    <location>
        <position position="61"/>
    </location>
    <ligand>
        <name>spermidine</name>
        <dbReference type="ChEBI" id="CHEBI:57834"/>
    </ligand>
</feature>
<dbReference type="CDD" id="cd02440">
    <property type="entry name" value="AdoMet_MTases"/>
    <property type="match status" value="1"/>
</dbReference>
<dbReference type="Pfam" id="PF01564">
    <property type="entry name" value="Spermine_synth"/>
    <property type="match status" value="1"/>
</dbReference>
<feature type="binding site" evidence="4">
    <location>
        <position position="81"/>
    </location>
    <ligand>
        <name>S-methyl-5'-thioadenosine</name>
        <dbReference type="ChEBI" id="CHEBI:17509"/>
    </ligand>
</feature>
<name>K9W5S4_9CYAN</name>
<dbReference type="PANTHER" id="PTHR43317">
    <property type="entry name" value="THERMOSPERMINE SYNTHASE ACAULIS5"/>
    <property type="match status" value="1"/>
</dbReference>
<dbReference type="PANTHER" id="PTHR43317:SF1">
    <property type="entry name" value="THERMOSPERMINE SYNTHASE ACAULIS5"/>
    <property type="match status" value="1"/>
</dbReference>
<feature type="active site" description="Proton acceptor" evidence="4 5">
    <location>
        <position position="132"/>
    </location>
</feature>
<dbReference type="HOGENOM" id="CLU_570765_0_0_3"/>
<organism evidence="7 8">
    <name type="scientific">Crinalium epipsammum PCC 9333</name>
    <dbReference type="NCBI Taxonomy" id="1173022"/>
    <lineage>
        <taxon>Bacteria</taxon>
        <taxon>Bacillati</taxon>
        <taxon>Cyanobacteriota</taxon>
        <taxon>Cyanophyceae</taxon>
        <taxon>Gomontiellales</taxon>
        <taxon>Gomontiellaceae</taxon>
        <taxon>Crinalium</taxon>
    </lineage>
</organism>
<proteinExistence type="inferred from homology"/>
<dbReference type="InterPro" id="IPR029063">
    <property type="entry name" value="SAM-dependent_MTases_sf"/>
</dbReference>
<dbReference type="EMBL" id="CP003620">
    <property type="protein sequence ID" value="AFZ15092.1"/>
    <property type="molecule type" value="Genomic_DNA"/>
</dbReference>
<dbReference type="Proteomes" id="UP000010472">
    <property type="component" value="Chromosome"/>
</dbReference>
<protein>
    <recommendedName>
        <fullName evidence="4">Polyamine aminopropyltransferase</fullName>
    </recommendedName>
    <alternativeName>
        <fullName evidence="4">Putrescine aminopropyltransferase</fullName>
        <shortName evidence="4">PAPT</shortName>
    </alternativeName>
    <alternativeName>
        <fullName evidence="4">Spermidine synthase</fullName>
        <shortName evidence="4">SPDS</shortName>
        <shortName evidence="4">SPDSY</shortName>
        <ecNumber evidence="4">2.5.1.16</ecNumber>
    </alternativeName>
</protein>
<dbReference type="InterPro" id="IPR001045">
    <property type="entry name" value="Spermi_synthase"/>
</dbReference>
<keyword evidence="2 4" id="KW-0808">Transferase</keyword>
<accession>K9W5S4</accession>
<keyword evidence="4" id="KW-0745">Spermidine biosynthesis</keyword>
<evidence type="ECO:0000256" key="4">
    <source>
        <dbReference type="HAMAP-Rule" id="MF_00198"/>
    </source>
</evidence>
<feature type="binding site" evidence="4">
    <location>
        <begin position="113"/>
        <end position="114"/>
    </location>
    <ligand>
        <name>S-methyl-5'-thioadenosine</name>
        <dbReference type="ChEBI" id="CHEBI:17509"/>
    </ligand>
</feature>
<dbReference type="RefSeq" id="WP_015205186.1">
    <property type="nucleotide sequence ID" value="NC_019753.1"/>
</dbReference>
<sequence length="495" mass="55049">MASLFIEQHINGIAFYINGDLQFDTADEAIYHEYLVIPALTLAIERFPNQNLKVLICGGGDGLAAREVLRFSQVSHIDLVDYSHEVIELGKTTFEPYNAGSLESDKLTIYLQDAFDFISEVPSSSYHAVICDFTYPTRAEDTKIYSQEWFQNVNLAVQSGGIVATNGVSPENRATGFWCLYQTILASGLIAKPLQLSIPSFRHNGYGNWGFFLASQTAISKAELSSIDLPDNLQVLNIEELLSAFKFDSAIANLRHHVNIHSLKCPQLFYYLLNSTSIIAENAPTELNAEVNFLDIQEQGNGKIGTRDWLELESTAQAWLEQFNSANRTSTNSIDINKLIPIQHRYHSPQMRTEWLAYIKRLLGEIDLQRLLNSLLSRAQELPPHIAAELKQLSHKIRSGEPISNLSSSTSQFLLLLSATLIMANLVIPDAVFGKGYYGSSSSSSSNSSDSYEADYTPIILNAQQSTGLSFMGLGSLFLVLFGLTFIDWTNSNDE</sequence>
<comment type="subunit">
    <text evidence="4">Homodimer or homotetramer.</text>
</comment>
<dbReference type="GO" id="GO:0008295">
    <property type="term" value="P:spermidine biosynthetic process"/>
    <property type="evidence" value="ECO:0007669"/>
    <property type="project" value="UniProtKB-UniRule"/>
</dbReference>
<comment type="catalytic activity">
    <reaction evidence="4">
        <text>S-adenosyl 3-(methylsulfanyl)propylamine + putrescine = S-methyl-5'-thioadenosine + spermidine + H(+)</text>
        <dbReference type="Rhea" id="RHEA:12721"/>
        <dbReference type="ChEBI" id="CHEBI:15378"/>
        <dbReference type="ChEBI" id="CHEBI:17509"/>
        <dbReference type="ChEBI" id="CHEBI:57443"/>
        <dbReference type="ChEBI" id="CHEBI:57834"/>
        <dbReference type="ChEBI" id="CHEBI:326268"/>
        <dbReference type="EC" id="2.5.1.16"/>
    </reaction>
</comment>
<evidence type="ECO:0000259" key="6">
    <source>
        <dbReference type="PROSITE" id="PS51006"/>
    </source>
</evidence>
<dbReference type="HAMAP" id="MF_00198">
    <property type="entry name" value="Spermidine_synth"/>
    <property type="match status" value="1"/>
</dbReference>
<dbReference type="InterPro" id="IPR030374">
    <property type="entry name" value="PABS"/>
</dbReference>
<keyword evidence="8" id="KW-1185">Reference proteome</keyword>
<dbReference type="KEGG" id="cep:Cri9333_4306"/>
<dbReference type="EC" id="2.5.1.16" evidence="4"/>
<gene>
    <name evidence="4" type="primary">speE</name>
    <name evidence="7" type="ORF">Cri9333_4306</name>
</gene>
<comment type="similarity">
    <text evidence="1 4">Belongs to the spermidine/spermine synthase family.</text>
</comment>
<dbReference type="OrthoDB" id="9793120at2"/>
<evidence type="ECO:0000256" key="1">
    <source>
        <dbReference type="ARBA" id="ARBA00007867"/>
    </source>
</evidence>